<dbReference type="GO" id="GO:0051539">
    <property type="term" value="F:4 iron, 4 sulfur cluster binding"/>
    <property type="evidence" value="ECO:0007669"/>
    <property type="project" value="UniProtKB-KW"/>
</dbReference>
<dbReference type="SFLD" id="SFLDG01067">
    <property type="entry name" value="SPASM/twitch_domain_containing"/>
    <property type="match status" value="1"/>
</dbReference>
<sequence>MMNSFSRIEVVMQTPFQLMAKPTGSLCNLDCKYCFYLEKPHLQQRAMSDDMLEAYVKKYLQLAPQKEVTFLWQGGEPTLAGIAFYQKAVEFQQKYANGKTIYNALQTNGVLLDKQWCQFLQQNQFLVGLSIDGPEHLHDVYRVTKSQKGTFHQVMHALENLIAFNVSFNTLTVVHKQNVLHGKAVYQFLKQIGSTYMQFIPLMGEWEQQAGAKEYGQFMIEIFDEWYAHDIGKIGVQFIEQWLMAFLGMQPSLCIFRKTCGDQMIVEQNGDIFSCDHYVYPHYKIGNLIETPLKQIVYSAQQQKFGADKQKVSHKCQQCQFYFACHGGCPKHRTVQGFGEAHNILCESYYSALSHMSPYLKKLAIFLTKKQRLL</sequence>
<dbReference type="InterPro" id="IPR023867">
    <property type="entry name" value="Sulphatase_maturase_rSAM"/>
</dbReference>
<evidence type="ECO:0000256" key="1">
    <source>
        <dbReference type="ARBA" id="ARBA00001966"/>
    </source>
</evidence>
<dbReference type="STRING" id="272843.PM1678"/>
<dbReference type="CDD" id="cd01335">
    <property type="entry name" value="Radical_SAM"/>
    <property type="match status" value="1"/>
</dbReference>
<dbReference type="EnsemblBacteria" id="AAK03762">
    <property type="protein sequence ID" value="AAK03762"/>
    <property type="gene ID" value="PM1678"/>
</dbReference>
<evidence type="ECO:0000256" key="5">
    <source>
        <dbReference type="ARBA" id="ARBA00023004"/>
    </source>
</evidence>
<dbReference type="SFLD" id="SFLDG01386">
    <property type="entry name" value="main_SPASM_domain-containing"/>
    <property type="match status" value="1"/>
</dbReference>
<dbReference type="GO" id="GO:0016491">
    <property type="term" value="F:oxidoreductase activity"/>
    <property type="evidence" value="ECO:0007669"/>
    <property type="project" value="InterPro"/>
</dbReference>
<dbReference type="InterPro" id="IPR023885">
    <property type="entry name" value="4Fe4S-binding_SPASM_dom"/>
</dbReference>
<dbReference type="InterPro" id="IPR034491">
    <property type="entry name" value="Anaerob_Ser_sulfatase-maturase"/>
</dbReference>
<keyword evidence="2" id="KW-0004">4Fe-4S</keyword>
<dbReference type="NCBIfam" id="TIGR03942">
    <property type="entry name" value="sulfatase_rSAM"/>
    <property type="match status" value="1"/>
</dbReference>
<feature type="domain" description="Radical SAM core" evidence="8">
    <location>
        <begin position="10"/>
        <end position="245"/>
    </location>
</feature>
<dbReference type="Proteomes" id="UP000000809">
    <property type="component" value="Chromosome"/>
</dbReference>
<dbReference type="PANTHER" id="PTHR43273">
    <property type="entry name" value="ANAEROBIC SULFATASE-MATURATING ENZYME HOMOLOG ASLB-RELATED"/>
    <property type="match status" value="1"/>
</dbReference>
<dbReference type="InterPro" id="IPR013785">
    <property type="entry name" value="Aldolase_TIM"/>
</dbReference>
<dbReference type="GO" id="GO:0046872">
    <property type="term" value="F:metal ion binding"/>
    <property type="evidence" value="ECO:0007669"/>
    <property type="project" value="UniProtKB-KW"/>
</dbReference>
<reference evidence="9 10" key="1">
    <citation type="journal article" date="2001" name="Proc. Natl. Acad. Sci. U.S.A.">
        <title>Complete genomic sequence of Pasteurella multocida Pm70.</title>
        <authorList>
            <person name="May B.J."/>
            <person name="Zhang Q."/>
            <person name="Li L.L."/>
            <person name="Paustian M.L."/>
            <person name="Whittam T.S."/>
            <person name="Kapur V."/>
        </authorList>
    </citation>
    <scope>NUCLEOTIDE SEQUENCE [LARGE SCALE GENOMIC DNA]</scope>
    <source>
        <strain evidence="9 10">Pm70</strain>
    </source>
</reference>
<dbReference type="AlphaFoldDB" id="Q9CKE4"/>
<name>Q9CKE4_PASMU</name>
<dbReference type="InterPro" id="IPR047207">
    <property type="entry name" value="SPASM_anSME"/>
</dbReference>
<dbReference type="KEGG" id="pmu:PM1678"/>
<dbReference type="SFLD" id="SFLDF00285">
    <property type="entry name" value="anaerobic_Ser-type_sulfatase-m"/>
    <property type="match status" value="1"/>
</dbReference>
<evidence type="ECO:0000256" key="4">
    <source>
        <dbReference type="ARBA" id="ARBA00022723"/>
    </source>
</evidence>
<keyword evidence="4" id="KW-0479">Metal-binding</keyword>
<evidence type="ECO:0000313" key="9">
    <source>
        <dbReference type="EMBL" id="AAK03762.1"/>
    </source>
</evidence>
<evidence type="ECO:0000256" key="2">
    <source>
        <dbReference type="ARBA" id="ARBA00022485"/>
    </source>
</evidence>
<evidence type="ECO:0000256" key="3">
    <source>
        <dbReference type="ARBA" id="ARBA00022691"/>
    </source>
</evidence>
<evidence type="ECO:0000313" key="10">
    <source>
        <dbReference type="Proteomes" id="UP000000809"/>
    </source>
</evidence>
<dbReference type="SFLD" id="SFLDG01384">
    <property type="entry name" value="thioether_bond_formation_requi"/>
    <property type="match status" value="1"/>
</dbReference>
<keyword evidence="3" id="KW-0949">S-adenosyl-L-methionine</keyword>
<proteinExistence type="inferred from homology"/>
<dbReference type="Gene3D" id="3.20.20.70">
    <property type="entry name" value="Aldolase class I"/>
    <property type="match status" value="1"/>
</dbReference>
<evidence type="ECO:0000256" key="6">
    <source>
        <dbReference type="ARBA" id="ARBA00023014"/>
    </source>
</evidence>
<dbReference type="PROSITE" id="PS51918">
    <property type="entry name" value="RADICAL_SAM"/>
    <property type="match status" value="1"/>
</dbReference>
<evidence type="ECO:0000259" key="8">
    <source>
        <dbReference type="PROSITE" id="PS51918"/>
    </source>
</evidence>
<dbReference type="SFLD" id="SFLDG01072">
    <property type="entry name" value="dehydrogenase_like"/>
    <property type="match status" value="1"/>
</dbReference>
<accession>Q9CKE4</accession>
<evidence type="ECO:0000256" key="7">
    <source>
        <dbReference type="ARBA" id="ARBA00023601"/>
    </source>
</evidence>
<dbReference type="NCBIfam" id="TIGR04085">
    <property type="entry name" value="rSAM_more_4Fe4S"/>
    <property type="match status" value="1"/>
</dbReference>
<keyword evidence="5" id="KW-0408">Iron</keyword>
<dbReference type="SFLD" id="SFLDS00029">
    <property type="entry name" value="Radical_SAM"/>
    <property type="match status" value="1"/>
</dbReference>
<dbReference type="EMBL" id="AE004439">
    <property type="protein sequence ID" value="AAK03762.1"/>
    <property type="molecule type" value="Genomic_DNA"/>
</dbReference>
<protein>
    <recommendedName>
        <fullName evidence="8">Radical SAM core domain-containing protein</fullName>
    </recommendedName>
</protein>
<dbReference type="CDD" id="cd21120">
    <property type="entry name" value="SPASM_anSME"/>
    <property type="match status" value="1"/>
</dbReference>
<dbReference type="HOGENOM" id="CLU_009273_10_0_6"/>
<dbReference type="Pfam" id="PF13186">
    <property type="entry name" value="SPASM"/>
    <property type="match status" value="1"/>
</dbReference>
<keyword evidence="6" id="KW-0411">Iron-sulfur</keyword>
<dbReference type="InterPro" id="IPR007197">
    <property type="entry name" value="rSAM"/>
</dbReference>
<organism evidence="9 10">
    <name type="scientific">Pasteurella multocida (strain Pm70)</name>
    <dbReference type="NCBI Taxonomy" id="272843"/>
    <lineage>
        <taxon>Bacteria</taxon>
        <taxon>Pseudomonadati</taxon>
        <taxon>Pseudomonadota</taxon>
        <taxon>Gammaproteobacteria</taxon>
        <taxon>Pasteurellales</taxon>
        <taxon>Pasteurellaceae</taxon>
        <taxon>Pasteurella</taxon>
    </lineage>
</organism>
<dbReference type="SUPFAM" id="SSF102114">
    <property type="entry name" value="Radical SAM enzymes"/>
    <property type="match status" value="1"/>
</dbReference>
<comment type="cofactor">
    <cofactor evidence="1">
        <name>[4Fe-4S] cluster</name>
        <dbReference type="ChEBI" id="CHEBI:49883"/>
    </cofactor>
</comment>
<dbReference type="Pfam" id="PF04055">
    <property type="entry name" value="Radical_SAM"/>
    <property type="match status" value="1"/>
</dbReference>
<dbReference type="PANTHER" id="PTHR43273:SF3">
    <property type="entry name" value="ANAEROBIC SULFATASE-MATURATING ENZYME HOMOLOG ASLB-RELATED"/>
    <property type="match status" value="1"/>
</dbReference>
<keyword evidence="10" id="KW-1185">Reference proteome</keyword>
<gene>
    <name evidence="9" type="ordered locus">PM1678</name>
</gene>
<comment type="similarity">
    <text evidence="7">Belongs to the radical SAM superfamily. Anaerobic sulfatase-maturating enzyme family.</text>
</comment>
<dbReference type="InterPro" id="IPR058240">
    <property type="entry name" value="rSAM_sf"/>
</dbReference>